<evidence type="ECO:0000313" key="3">
    <source>
        <dbReference type="Proteomes" id="UP000198942"/>
    </source>
</evidence>
<proteinExistence type="predicted"/>
<feature type="region of interest" description="Disordered" evidence="1">
    <location>
        <begin position="56"/>
        <end position="84"/>
    </location>
</feature>
<name>A0A1H8A6M5_9SPHI</name>
<dbReference type="EMBL" id="FOCL01000001">
    <property type="protein sequence ID" value="SEM66251.1"/>
    <property type="molecule type" value="Genomic_DNA"/>
</dbReference>
<sequence length="210" mass="24179">MQAIANWLQNGTYDDGVRLYEQHGSNAFLKQKFKLGGANAYNVTKLREELVRLAESVTPKAESQPLPTTEPVKKPSAQPKPEQAKKYLQLTNKKQKLYQLLGMLMEQKHYLPEGEELRQCAAKILTTHQQITETWAAIDYYQEHQCFPDDEVKPKETLEPKKEMQLLRQTISKAKARLASPSCRNREQTQQLLTNSQTRLAELVANKRKK</sequence>
<dbReference type="OrthoDB" id="961556at2"/>
<protein>
    <submittedName>
        <fullName evidence="2">Uncharacterized protein</fullName>
    </submittedName>
</protein>
<organism evidence="2 3">
    <name type="scientific">Mucilaginibacter gossypiicola</name>
    <dbReference type="NCBI Taxonomy" id="551995"/>
    <lineage>
        <taxon>Bacteria</taxon>
        <taxon>Pseudomonadati</taxon>
        <taxon>Bacteroidota</taxon>
        <taxon>Sphingobacteriia</taxon>
        <taxon>Sphingobacteriales</taxon>
        <taxon>Sphingobacteriaceae</taxon>
        <taxon>Mucilaginibacter</taxon>
    </lineage>
</organism>
<evidence type="ECO:0000256" key="1">
    <source>
        <dbReference type="SAM" id="MobiDB-lite"/>
    </source>
</evidence>
<accession>A0A1H8A6M5</accession>
<gene>
    <name evidence="2" type="ORF">SAMN05192574_101382</name>
</gene>
<dbReference type="STRING" id="551995.SAMN05192574_101382"/>
<keyword evidence="3" id="KW-1185">Reference proteome</keyword>
<dbReference type="RefSeq" id="WP_091206868.1">
    <property type="nucleotide sequence ID" value="NZ_FOCL01000001.1"/>
</dbReference>
<reference evidence="3" key="1">
    <citation type="submission" date="2016-10" db="EMBL/GenBank/DDBJ databases">
        <authorList>
            <person name="Varghese N."/>
            <person name="Submissions S."/>
        </authorList>
    </citation>
    <scope>NUCLEOTIDE SEQUENCE [LARGE SCALE GENOMIC DNA]</scope>
    <source>
        <strain evidence="3">Gh-48</strain>
    </source>
</reference>
<dbReference type="AlphaFoldDB" id="A0A1H8A6M5"/>
<evidence type="ECO:0000313" key="2">
    <source>
        <dbReference type="EMBL" id="SEM66251.1"/>
    </source>
</evidence>
<dbReference type="Proteomes" id="UP000198942">
    <property type="component" value="Unassembled WGS sequence"/>
</dbReference>